<dbReference type="AlphaFoldDB" id="A0AAW4PRF3"/>
<dbReference type="Proteomes" id="UP001430377">
    <property type="component" value="Unassembled WGS sequence"/>
</dbReference>
<sequence>MATRRGQRVDRAVLLRTGGLVGVCTLALTAAFVGVVALVTGGASDASSRLQLYVLAGAVTFVAGLVVLEESRHRGQRGLVGASVAGIVGFLQVALGTEGVVYAVENPEVVVSSDLFVYLVAAALVASGLGYWSVRNWRLVGRRVPGDRL</sequence>
<name>A0AAW4PRF3_9EURY</name>
<reference evidence="2 3" key="1">
    <citation type="submission" date="2021-06" db="EMBL/GenBank/DDBJ databases">
        <title>Halomicroarcula sp. a new haloarchaeum isolated from saline soil.</title>
        <authorList>
            <person name="Duran-Viseras A."/>
            <person name="Sanchez-Porro C."/>
            <person name="Ventosa A."/>
        </authorList>
    </citation>
    <scope>NUCLEOTIDE SEQUENCE [LARGE SCALE GENOMIC DNA]</scope>
    <source>
        <strain evidence="2 3">F13</strain>
    </source>
</reference>
<feature type="transmembrane region" description="Helical" evidence="1">
    <location>
        <begin position="80"/>
        <end position="103"/>
    </location>
</feature>
<feature type="transmembrane region" description="Helical" evidence="1">
    <location>
        <begin position="115"/>
        <end position="134"/>
    </location>
</feature>
<comment type="caution">
    <text evidence="2">The sequence shown here is derived from an EMBL/GenBank/DDBJ whole genome shotgun (WGS) entry which is preliminary data.</text>
</comment>
<dbReference type="RefSeq" id="WP_220618793.1">
    <property type="nucleotide sequence ID" value="NZ_RKLR01000004.1"/>
</dbReference>
<evidence type="ECO:0008006" key="4">
    <source>
        <dbReference type="Google" id="ProtNLM"/>
    </source>
</evidence>
<dbReference type="EMBL" id="RKLR01000004">
    <property type="protein sequence ID" value="MBX0323831.1"/>
    <property type="molecule type" value="Genomic_DNA"/>
</dbReference>
<organism evidence="2 3">
    <name type="scientific">Haloarcula rubra</name>
    <dbReference type="NCBI Taxonomy" id="2487747"/>
    <lineage>
        <taxon>Archaea</taxon>
        <taxon>Methanobacteriati</taxon>
        <taxon>Methanobacteriota</taxon>
        <taxon>Stenosarchaea group</taxon>
        <taxon>Halobacteria</taxon>
        <taxon>Halobacteriales</taxon>
        <taxon>Haloarculaceae</taxon>
        <taxon>Haloarcula</taxon>
    </lineage>
</organism>
<keyword evidence="1" id="KW-1133">Transmembrane helix</keyword>
<protein>
    <recommendedName>
        <fullName evidence="4">Integral membrane protein</fullName>
    </recommendedName>
</protein>
<proteinExistence type="predicted"/>
<evidence type="ECO:0000313" key="3">
    <source>
        <dbReference type="Proteomes" id="UP001430377"/>
    </source>
</evidence>
<keyword evidence="1" id="KW-0812">Transmembrane</keyword>
<evidence type="ECO:0000256" key="1">
    <source>
        <dbReference type="SAM" id="Phobius"/>
    </source>
</evidence>
<feature type="transmembrane region" description="Helical" evidence="1">
    <location>
        <begin position="12"/>
        <end position="38"/>
    </location>
</feature>
<keyword evidence="3" id="KW-1185">Reference proteome</keyword>
<gene>
    <name evidence="2" type="ORF">EGH21_12400</name>
</gene>
<accession>A0AAW4PRF3</accession>
<keyword evidence="1" id="KW-0472">Membrane</keyword>
<feature type="transmembrane region" description="Helical" evidence="1">
    <location>
        <begin position="50"/>
        <end position="68"/>
    </location>
</feature>
<evidence type="ECO:0000313" key="2">
    <source>
        <dbReference type="EMBL" id="MBX0323831.1"/>
    </source>
</evidence>